<comment type="similarity">
    <text evidence="2 4">Belongs to the MoeA family.</text>
</comment>
<dbReference type="Gene3D" id="3.40.980.10">
    <property type="entry name" value="MoaB/Mog-like domain"/>
    <property type="match status" value="1"/>
</dbReference>
<dbReference type="SUPFAM" id="SSF63882">
    <property type="entry name" value="MoeA N-terminal region -like"/>
    <property type="match status" value="1"/>
</dbReference>
<evidence type="ECO:0000313" key="6">
    <source>
        <dbReference type="EMBL" id="GAA5495091.1"/>
    </source>
</evidence>
<dbReference type="Pfam" id="PF00994">
    <property type="entry name" value="MoCF_biosynth"/>
    <property type="match status" value="1"/>
</dbReference>
<comment type="caution">
    <text evidence="6">The sequence shown here is derived from an EMBL/GenBank/DDBJ whole genome shotgun (WGS) entry which is preliminary data.</text>
</comment>
<name>A0ABP9UX99_9BACT</name>
<dbReference type="Gene3D" id="3.90.105.10">
    <property type="entry name" value="Molybdopterin biosynthesis moea protein, domain 2"/>
    <property type="match status" value="1"/>
</dbReference>
<dbReference type="Pfam" id="PF03453">
    <property type="entry name" value="MoeA_N"/>
    <property type="match status" value="1"/>
</dbReference>
<keyword evidence="4" id="KW-0479">Metal-binding</keyword>
<comment type="function">
    <text evidence="1 4">Catalyzes the insertion of molybdate into adenylated molybdopterin with the concomitant release of AMP.</text>
</comment>
<dbReference type="PANTHER" id="PTHR10192">
    <property type="entry name" value="MOLYBDOPTERIN BIOSYNTHESIS PROTEIN"/>
    <property type="match status" value="1"/>
</dbReference>
<comment type="catalytic activity">
    <reaction evidence="3">
        <text>adenylyl-molybdopterin + molybdate = Mo-molybdopterin + AMP + H(+)</text>
        <dbReference type="Rhea" id="RHEA:35047"/>
        <dbReference type="ChEBI" id="CHEBI:15378"/>
        <dbReference type="ChEBI" id="CHEBI:36264"/>
        <dbReference type="ChEBI" id="CHEBI:62727"/>
        <dbReference type="ChEBI" id="CHEBI:71302"/>
        <dbReference type="ChEBI" id="CHEBI:456215"/>
        <dbReference type="EC" id="2.10.1.1"/>
    </reaction>
</comment>
<dbReference type="RefSeq" id="WP_346187936.1">
    <property type="nucleotide sequence ID" value="NZ_BAABRL010000003.1"/>
</dbReference>
<evidence type="ECO:0000256" key="4">
    <source>
        <dbReference type="RuleBase" id="RU365090"/>
    </source>
</evidence>
<dbReference type="InterPro" id="IPR005110">
    <property type="entry name" value="MoeA_linker/N"/>
</dbReference>
<dbReference type="EMBL" id="BAABRL010000003">
    <property type="protein sequence ID" value="GAA5495091.1"/>
    <property type="molecule type" value="Genomic_DNA"/>
</dbReference>
<dbReference type="InterPro" id="IPR038987">
    <property type="entry name" value="MoeA-like"/>
</dbReference>
<accession>A0ABP9UX99</accession>
<comment type="cofactor">
    <cofactor evidence="4">
        <name>Mg(2+)</name>
        <dbReference type="ChEBI" id="CHEBI:18420"/>
    </cofactor>
</comment>
<proteinExistence type="inferred from homology"/>
<keyword evidence="4" id="KW-0808">Transferase</keyword>
<evidence type="ECO:0000259" key="5">
    <source>
        <dbReference type="SMART" id="SM00852"/>
    </source>
</evidence>
<dbReference type="InterPro" id="IPR036135">
    <property type="entry name" value="MoeA_linker/N_sf"/>
</dbReference>
<dbReference type="SUPFAM" id="SSF63867">
    <property type="entry name" value="MoeA C-terminal domain-like"/>
    <property type="match status" value="1"/>
</dbReference>
<reference evidence="6 7" key="1">
    <citation type="submission" date="2024-02" db="EMBL/GenBank/DDBJ databases">
        <title>Rubritalea halochordaticola NBRC 107102.</title>
        <authorList>
            <person name="Ichikawa N."/>
            <person name="Katano-Makiyama Y."/>
            <person name="Hidaka K."/>
        </authorList>
    </citation>
    <scope>NUCLEOTIDE SEQUENCE [LARGE SCALE GENOMIC DNA]</scope>
    <source>
        <strain evidence="6 7">NBRC 107102</strain>
    </source>
</reference>
<organism evidence="6 7">
    <name type="scientific">Rubritalea halochordaticola</name>
    <dbReference type="NCBI Taxonomy" id="714537"/>
    <lineage>
        <taxon>Bacteria</taxon>
        <taxon>Pseudomonadati</taxon>
        <taxon>Verrucomicrobiota</taxon>
        <taxon>Verrucomicrobiia</taxon>
        <taxon>Verrucomicrobiales</taxon>
        <taxon>Rubritaleaceae</taxon>
        <taxon>Rubritalea</taxon>
    </lineage>
</organism>
<evidence type="ECO:0000313" key="7">
    <source>
        <dbReference type="Proteomes" id="UP001424741"/>
    </source>
</evidence>
<dbReference type="InterPro" id="IPR001453">
    <property type="entry name" value="MoaB/Mog_dom"/>
</dbReference>
<keyword evidence="4" id="KW-0500">Molybdenum</keyword>
<dbReference type="Gene3D" id="2.170.190.11">
    <property type="entry name" value="Molybdopterin biosynthesis moea protein, domain 3"/>
    <property type="match status" value="1"/>
</dbReference>
<dbReference type="SMART" id="SM00852">
    <property type="entry name" value="MoCF_biosynth"/>
    <property type="match status" value="1"/>
</dbReference>
<dbReference type="Gene3D" id="2.40.340.10">
    <property type="entry name" value="MoeA, C-terminal, domain IV"/>
    <property type="match status" value="1"/>
</dbReference>
<keyword evidence="4" id="KW-0460">Magnesium</keyword>
<sequence>MPALALETYPLWQEAKGVLPLISMKEAESLILSSLEHLPAEHINADQAYQRVLRHPIFADRPAPPFDRVMMDGIAIHSSSTSKSFIISGTQAAGAPALHLNQPDHCLEVMTGAPLPSGTDTVIPVEQIEVSGQRATLLPDTTFEPGQFIHRTGSDCAANTTVLPEGIKLGPMELAIAASVGATEMSVSKLPSIHLLTTGDEVIDPTETPTDFQIRRSHPSALIPLIEGNKLGKVKHLHLADDPDAIEQALASSLEQADVLILTGGISMGKFDWVAPLLRKHLGEPHFHGVAQRPGKPFAYWKSHGSPSVFALPGNPVSVTATATRYLLPALMTMLGMKPTAQRAPLAGDFLWSAPLTGILPYTMQDGCITLHPPRNSGDYLTLAGKQGFAVVSEPKKQYTAGTLLDIYPFF</sequence>
<evidence type="ECO:0000256" key="3">
    <source>
        <dbReference type="ARBA" id="ARBA00047317"/>
    </source>
</evidence>
<dbReference type="PANTHER" id="PTHR10192:SF5">
    <property type="entry name" value="GEPHYRIN"/>
    <property type="match status" value="1"/>
</dbReference>
<evidence type="ECO:0000256" key="2">
    <source>
        <dbReference type="ARBA" id="ARBA00010763"/>
    </source>
</evidence>
<dbReference type="CDD" id="cd00887">
    <property type="entry name" value="MoeA"/>
    <property type="match status" value="1"/>
</dbReference>
<evidence type="ECO:0000256" key="1">
    <source>
        <dbReference type="ARBA" id="ARBA00002901"/>
    </source>
</evidence>
<dbReference type="SUPFAM" id="SSF53218">
    <property type="entry name" value="Molybdenum cofactor biosynthesis proteins"/>
    <property type="match status" value="1"/>
</dbReference>
<gene>
    <name evidence="6" type="ORF">Rhal01_01263</name>
</gene>
<dbReference type="InterPro" id="IPR036425">
    <property type="entry name" value="MoaB/Mog-like_dom_sf"/>
</dbReference>
<feature type="domain" description="MoaB/Mog" evidence="5">
    <location>
        <begin position="194"/>
        <end position="333"/>
    </location>
</feature>
<comment type="pathway">
    <text evidence="4">Cofactor biosynthesis; molybdopterin biosynthesis.</text>
</comment>
<dbReference type="Proteomes" id="UP001424741">
    <property type="component" value="Unassembled WGS sequence"/>
</dbReference>
<dbReference type="InterPro" id="IPR036688">
    <property type="entry name" value="MoeA_C_domain_IV_sf"/>
</dbReference>
<protein>
    <recommendedName>
        <fullName evidence="4">Molybdopterin molybdenumtransferase</fullName>
        <ecNumber evidence="4">2.10.1.1</ecNumber>
    </recommendedName>
</protein>
<keyword evidence="4" id="KW-0501">Molybdenum cofactor biosynthesis</keyword>
<keyword evidence="7" id="KW-1185">Reference proteome</keyword>
<dbReference type="EC" id="2.10.1.1" evidence="4"/>